<dbReference type="SUPFAM" id="SSF143555">
    <property type="entry name" value="FwdE-like"/>
    <property type="match status" value="1"/>
</dbReference>
<keyword evidence="2" id="KW-0863">Zinc-finger</keyword>
<reference evidence="7" key="1">
    <citation type="submission" date="2016-11" db="EMBL/GenBank/DDBJ databases">
        <authorList>
            <person name="Varghese N."/>
            <person name="Submissions S."/>
        </authorList>
    </citation>
    <scope>NUCLEOTIDE SEQUENCE [LARGE SCALE GENOMIC DNA]</scope>
    <source>
        <strain evidence="7">DSM 18802</strain>
    </source>
</reference>
<dbReference type="InterPro" id="IPR053194">
    <property type="entry name" value="tRNA_methyltr_O"/>
</dbReference>
<dbReference type="Gene3D" id="3.30.1330.130">
    <property type="match status" value="1"/>
</dbReference>
<evidence type="ECO:0000259" key="4">
    <source>
        <dbReference type="Pfam" id="PF01258"/>
    </source>
</evidence>
<evidence type="ECO:0000313" key="7">
    <source>
        <dbReference type="Proteomes" id="UP000184375"/>
    </source>
</evidence>
<evidence type="ECO:0000313" key="6">
    <source>
        <dbReference type="EMBL" id="SHM15369.1"/>
    </source>
</evidence>
<evidence type="ECO:0000256" key="1">
    <source>
        <dbReference type="ARBA" id="ARBA00022723"/>
    </source>
</evidence>
<dbReference type="PANTHER" id="PTHR39418">
    <property type="entry name" value="DEHYDROGENASE-RELATED"/>
    <property type="match status" value="1"/>
</dbReference>
<feature type="domain" description="Formylmethanofuran dehydrogenase subunit E" evidence="5">
    <location>
        <begin position="16"/>
        <end position="108"/>
    </location>
</feature>
<name>A0A1M7GHM2_9FIRM</name>
<dbReference type="Pfam" id="PF02663">
    <property type="entry name" value="FmdE"/>
    <property type="match status" value="1"/>
</dbReference>
<sequence>MEIYLNKDDWKKCVEFHGHVCPGLAIGYRACEALREKLGAGFSKDEELVCVTENDACGVDAVQVLTGCTFGKGNLIYRGTGKMAFSFFKRDTGESIRIIYSPKENFEDRQKRLEHILISPLEDLFLFKKPNFPLPERARIFTTIICEMCGEGAPEHKIRLMDGKKVCLDCFGDYTRQMLFL</sequence>
<gene>
    <name evidence="6" type="ORF">SAMN05660826_00324</name>
</gene>
<evidence type="ECO:0000256" key="2">
    <source>
        <dbReference type="ARBA" id="ARBA00022771"/>
    </source>
</evidence>
<protein>
    <submittedName>
        <fullName evidence="6">Formylmethanofuran dehydrogenase subunit E</fullName>
    </submittedName>
</protein>
<dbReference type="InterPro" id="IPR003814">
    <property type="entry name" value="FmdEsu_dom"/>
</dbReference>
<keyword evidence="3" id="KW-0862">Zinc</keyword>
<dbReference type="InterPro" id="IPR000962">
    <property type="entry name" value="Znf_DskA_TraR"/>
</dbReference>
<dbReference type="Proteomes" id="UP000184375">
    <property type="component" value="Unassembled WGS sequence"/>
</dbReference>
<proteinExistence type="predicted"/>
<organism evidence="6 7">
    <name type="scientific">Caldanaerovirga acetigignens</name>
    <dbReference type="NCBI Taxonomy" id="447595"/>
    <lineage>
        <taxon>Bacteria</taxon>
        <taxon>Bacillati</taxon>
        <taxon>Bacillota</taxon>
        <taxon>Clostridia</taxon>
        <taxon>Thermosediminibacterales</taxon>
        <taxon>Thermosediminibacteraceae</taxon>
        <taxon>Caldanaerovirga</taxon>
    </lineage>
</organism>
<evidence type="ECO:0000256" key="3">
    <source>
        <dbReference type="ARBA" id="ARBA00022833"/>
    </source>
</evidence>
<accession>A0A1M7GHM2</accession>
<feature type="domain" description="Zinc finger DksA/TraR C4-type" evidence="4">
    <location>
        <begin position="142"/>
        <end position="176"/>
    </location>
</feature>
<keyword evidence="1" id="KW-0479">Metal-binding</keyword>
<keyword evidence="7" id="KW-1185">Reference proteome</keyword>
<dbReference type="Pfam" id="PF01258">
    <property type="entry name" value="zf-dskA_traR"/>
    <property type="match status" value="1"/>
</dbReference>
<dbReference type="GO" id="GO:0008270">
    <property type="term" value="F:zinc ion binding"/>
    <property type="evidence" value="ECO:0007669"/>
    <property type="project" value="UniProtKB-KW"/>
</dbReference>
<evidence type="ECO:0000259" key="5">
    <source>
        <dbReference type="Pfam" id="PF02663"/>
    </source>
</evidence>
<dbReference type="STRING" id="447595.SAMN05660826_00324"/>
<dbReference type="PIRSF" id="PIRSF006578">
    <property type="entry name" value="FwdE"/>
    <property type="match status" value="1"/>
</dbReference>
<dbReference type="EMBL" id="FRCR01000002">
    <property type="protein sequence ID" value="SHM15369.1"/>
    <property type="molecule type" value="Genomic_DNA"/>
</dbReference>
<dbReference type="InterPro" id="IPR026328">
    <property type="entry name" value="FmdE"/>
</dbReference>
<dbReference type="PANTHER" id="PTHR39418:SF1">
    <property type="entry name" value="DEHYDROGENASE"/>
    <property type="match status" value="1"/>
</dbReference>
<dbReference type="AlphaFoldDB" id="A0A1M7GHM2"/>